<dbReference type="Proteomes" id="UP000238348">
    <property type="component" value="Chromosome"/>
</dbReference>
<evidence type="ECO:0000259" key="8">
    <source>
        <dbReference type="Pfam" id="PF14693"/>
    </source>
</evidence>
<evidence type="ECO:0000259" key="7">
    <source>
        <dbReference type="Pfam" id="PF01386"/>
    </source>
</evidence>
<evidence type="ECO:0000256" key="1">
    <source>
        <dbReference type="ARBA" id="ARBA00022730"/>
    </source>
</evidence>
<dbReference type="NCBIfam" id="TIGR00731">
    <property type="entry name" value="bL25_bact_ctc"/>
    <property type="match status" value="1"/>
</dbReference>
<dbReference type="AlphaFoldDB" id="A0A2L0F570"/>
<dbReference type="InterPro" id="IPR001021">
    <property type="entry name" value="Ribosomal_bL25_long"/>
</dbReference>
<evidence type="ECO:0000256" key="2">
    <source>
        <dbReference type="ARBA" id="ARBA00022884"/>
    </source>
</evidence>
<dbReference type="InterPro" id="IPR029751">
    <property type="entry name" value="Ribosomal_L25_dom"/>
</dbReference>
<dbReference type="InterPro" id="IPR020057">
    <property type="entry name" value="Ribosomal_bL25_b-dom"/>
</dbReference>
<dbReference type="HAMAP" id="MF_01334">
    <property type="entry name" value="Ribosomal_bL25_CTC"/>
    <property type="match status" value="1"/>
</dbReference>
<dbReference type="Gene3D" id="2.40.240.10">
    <property type="entry name" value="Ribosomal Protein L25, Chain P"/>
    <property type="match status" value="1"/>
</dbReference>
<name>A0A2L0F570_SORCE</name>
<organism evidence="9 10">
    <name type="scientific">Sorangium cellulosum</name>
    <name type="common">Polyangium cellulosum</name>
    <dbReference type="NCBI Taxonomy" id="56"/>
    <lineage>
        <taxon>Bacteria</taxon>
        <taxon>Pseudomonadati</taxon>
        <taxon>Myxococcota</taxon>
        <taxon>Polyangia</taxon>
        <taxon>Polyangiales</taxon>
        <taxon>Polyangiaceae</taxon>
        <taxon>Sorangium</taxon>
    </lineage>
</organism>
<comment type="similarity">
    <text evidence="5">Belongs to the bacterial ribosomal protein bL25 family. CTC subfamily.</text>
</comment>
<dbReference type="GO" id="GO:0008097">
    <property type="term" value="F:5S rRNA binding"/>
    <property type="evidence" value="ECO:0007669"/>
    <property type="project" value="InterPro"/>
</dbReference>
<keyword evidence="3 5" id="KW-0689">Ribosomal protein</keyword>
<gene>
    <name evidence="5 9" type="primary">rplY</name>
    <name evidence="5" type="synonym">ctc</name>
    <name evidence="9" type="ORF">SOCE26_082190</name>
</gene>
<comment type="subunit">
    <text evidence="5">Part of the 50S ribosomal subunit; part of the 5S rRNA/L5/L18/L25 subcomplex. Contacts the 5S rRNA. Binds to the 5S rRNA independently of L5 and L18.</text>
</comment>
<dbReference type="CDD" id="cd00495">
    <property type="entry name" value="Ribosomal_L25_TL5_CTC"/>
    <property type="match status" value="1"/>
</dbReference>
<dbReference type="Pfam" id="PF01386">
    <property type="entry name" value="Ribosomal_L25p"/>
    <property type="match status" value="1"/>
</dbReference>
<feature type="region of interest" description="Disordered" evidence="6">
    <location>
        <begin position="184"/>
        <end position="205"/>
    </location>
</feature>
<comment type="function">
    <text evidence="5">This is one of the proteins that binds to the 5S RNA in the ribosome where it forms part of the central protuberance.</text>
</comment>
<accession>A0A2L0F570</accession>
<evidence type="ECO:0000256" key="3">
    <source>
        <dbReference type="ARBA" id="ARBA00022980"/>
    </source>
</evidence>
<keyword evidence="2 5" id="KW-0694">RNA-binding</keyword>
<feature type="compositionally biased region" description="Low complexity" evidence="6">
    <location>
        <begin position="195"/>
        <end position="205"/>
    </location>
</feature>
<evidence type="ECO:0000313" key="9">
    <source>
        <dbReference type="EMBL" id="AUX46710.1"/>
    </source>
</evidence>
<dbReference type="InterPro" id="IPR020056">
    <property type="entry name" value="Rbsml_bL25/Gln-tRNA_synth_N"/>
</dbReference>
<protein>
    <recommendedName>
        <fullName evidence="5">Large ribosomal subunit protein bL25</fullName>
    </recommendedName>
    <alternativeName>
        <fullName evidence="5">General stress protein CTC</fullName>
    </alternativeName>
</protein>
<evidence type="ECO:0000256" key="6">
    <source>
        <dbReference type="SAM" id="MobiDB-lite"/>
    </source>
</evidence>
<dbReference type="PANTHER" id="PTHR33284:SF1">
    <property type="entry name" value="RIBOSOMAL PROTEIN L25_GLN-TRNA SYNTHETASE, ANTI-CODON-BINDING DOMAIN-CONTAINING PROTEIN"/>
    <property type="match status" value="1"/>
</dbReference>
<feature type="domain" description="Large ribosomal subunit protein bL25 L25" evidence="7">
    <location>
        <begin position="6"/>
        <end position="94"/>
    </location>
</feature>
<evidence type="ECO:0000256" key="4">
    <source>
        <dbReference type="ARBA" id="ARBA00023274"/>
    </source>
</evidence>
<dbReference type="SUPFAM" id="SSF50715">
    <property type="entry name" value="Ribosomal protein L25-like"/>
    <property type="match status" value="1"/>
</dbReference>
<dbReference type="InterPro" id="IPR037121">
    <property type="entry name" value="Ribosomal_bL25_C"/>
</dbReference>
<dbReference type="Pfam" id="PF14693">
    <property type="entry name" value="Ribosomal_TL5_C"/>
    <property type="match status" value="1"/>
</dbReference>
<dbReference type="GO" id="GO:0022625">
    <property type="term" value="C:cytosolic large ribosomal subunit"/>
    <property type="evidence" value="ECO:0007669"/>
    <property type="project" value="TreeGrafter"/>
</dbReference>
<keyword evidence="1 5" id="KW-0699">rRNA-binding</keyword>
<dbReference type="OrthoDB" id="9786489at2"/>
<dbReference type="EMBL" id="CP012673">
    <property type="protein sequence ID" value="AUX46710.1"/>
    <property type="molecule type" value="Genomic_DNA"/>
</dbReference>
<dbReference type="InterPro" id="IPR020930">
    <property type="entry name" value="Ribosomal_uL5_bac-type"/>
</dbReference>
<evidence type="ECO:0000313" key="10">
    <source>
        <dbReference type="Proteomes" id="UP000238348"/>
    </source>
</evidence>
<dbReference type="NCBIfam" id="NF004137">
    <property type="entry name" value="PRK05618.3-3"/>
    <property type="match status" value="1"/>
</dbReference>
<feature type="domain" description="Large ribosomal subunit protein bL25 beta" evidence="8">
    <location>
        <begin position="103"/>
        <end position="184"/>
    </location>
</feature>
<proteinExistence type="inferred from homology"/>
<dbReference type="RefSeq" id="WP_104984855.1">
    <property type="nucleotide sequence ID" value="NZ_CP012673.1"/>
</dbReference>
<keyword evidence="4 5" id="KW-0687">Ribonucleoprotein</keyword>
<dbReference type="GO" id="GO:0003735">
    <property type="term" value="F:structural constituent of ribosome"/>
    <property type="evidence" value="ECO:0007669"/>
    <property type="project" value="InterPro"/>
</dbReference>
<sequence length="228" mass="23849">MEIIKLNATRREDSGKSASSRLRRAGQIPAIAYGRELAPLSVAISPKALLQVLGSDHGKNSVVELAVESGETLTVMVRDYDYHPISRELIHADFVQVKLDQPVDVQIPFRCTGKPKGVVTGGVLQQIFRTIPVRCLPEKIPSFIEIDVTELDVGESYKASGLKLPEGVKVLLADDQTIAVVNAPEKAGAEEEAKPAAGAPAAAAAPAGGAAAPAKGAAAAGGDKKDKK</sequence>
<dbReference type="Gene3D" id="2.170.120.20">
    <property type="entry name" value="Ribosomal protein L25, beta domain"/>
    <property type="match status" value="1"/>
</dbReference>
<dbReference type="GO" id="GO:0006412">
    <property type="term" value="P:translation"/>
    <property type="evidence" value="ECO:0007669"/>
    <property type="project" value="UniProtKB-UniRule"/>
</dbReference>
<dbReference type="PANTHER" id="PTHR33284">
    <property type="entry name" value="RIBOSOMAL PROTEIN L25/GLN-TRNA SYNTHETASE, ANTI-CODON-BINDING DOMAIN-CONTAINING PROTEIN"/>
    <property type="match status" value="1"/>
</dbReference>
<evidence type="ECO:0000256" key="5">
    <source>
        <dbReference type="HAMAP-Rule" id="MF_01334"/>
    </source>
</evidence>
<dbReference type="InterPro" id="IPR011035">
    <property type="entry name" value="Ribosomal_bL25/Gln-tRNA_synth"/>
</dbReference>
<reference evidence="9 10" key="1">
    <citation type="submission" date="2015-09" db="EMBL/GenBank/DDBJ databases">
        <title>Sorangium comparison.</title>
        <authorList>
            <person name="Zaburannyi N."/>
            <person name="Bunk B."/>
            <person name="Overmann J."/>
            <person name="Mueller R."/>
        </authorList>
    </citation>
    <scope>NUCLEOTIDE SEQUENCE [LARGE SCALE GENOMIC DNA]</scope>
    <source>
        <strain evidence="9 10">So ce26</strain>
    </source>
</reference>